<evidence type="ECO:0000256" key="1">
    <source>
        <dbReference type="ARBA" id="ARBA00010815"/>
    </source>
</evidence>
<comment type="similarity">
    <text evidence="1">Belongs to the CFA/CMAS family.</text>
</comment>
<dbReference type="AlphaFoldDB" id="A0A2M7G145"/>
<comment type="caution">
    <text evidence="6">The sequence shown here is derived from an EMBL/GenBank/DDBJ whole genome shotgun (WGS) entry which is preliminary data.</text>
</comment>
<organism evidence="6 7">
    <name type="scientific">bacterium (Candidatus Blackallbacteria) CG17_big_fil_post_rev_8_21_14_2_50_48_46</name>
    <dbReference type="NCBI Taxonomy" id="2014261"/>
    <lineage>
        <taxon>Bacteria</taxon>
        <taxon>Candidatus Blackallbacteria</taxon>
    </lineage>
</organism>
<evidence type="ECO:0000256" key="5">
    <source>
        <dbReference type="ARBA" id="ARBA00023098"/>
    </source>
</evidence>
<name>A0A2M7G145_9BACT</name>
<evidence type="ECO:0000256" key="2">
    <source>
        <dbReference type="ARBA" id="ARBA00022603"/>
    </source>
</evidence>
<proteinExistence type="inferred from homology"/>
<dbReference type="CDD" id="cd02440">
    <property type="entry name" value="AdoMet_MTases"/>
    <property type="match status" value="1"/>
</dbReference>
<reference evidence="6 7" key="1">
    <citation type="submission" date="2017-09" db="EMBL/GenBank/DDBJ databases">
        <title>Depth-based differentiation of microbial function through sediment-hosted aquifers and enrichment of novel symbionts in the deep terrestrial subsurface.</title>
        <authorList>
            <person name="Probst A.J."/>
            <person name="Ladd B."/>
            <person name="Jarett J.K."/>
            <person name="Geller-Mcgrath D.E."/>
            <person name="Sieber C.M."/>
            <person name="Emerson J.B."/>
            <person name="Anantharaman K."/>
            <person name="Thomas B.C."/>
            <person name="Malmstrom R."/>
            <person name="Stieglmeier M."/>
            <person name="Klingl A."/>
            <person name="Woyke T."/>
            <person name="Ryan C.M."/>
            <person name="Banfield J.F."/>
        </authorList>
    </citation>
    <scope>NUCLEOTIDE SEQUENCE [LARGE SCALE GENOMIC DNA]</scope>
    <source>
        <strain evidence="6">CG17_big_fil_post_rev_8_21_14_2_50_48_46</strain>
    </source>
</reference>
<protein>
    <submittedName>
        <fullName evidence="6">Cyclopropane-fatty-acyl-phospholipid synthase</fullName>
    </submittedName>
</protein>
<keyword evidence="2" id="KW-0489">Methyltransferase</keyword>
<dbReference type="Proteomes" id="UP000231019">
    <property type="component" value="Unassembled WGS sequence"/>
</dbReference>
<dbReference type="PANTHER" id="PTHR43667:SF1">
    <property type="entry name" value="CYCLOPROPANE-FATTY-ACYL-PHOSPHOLIPID SYNTHASE"/>
    <property type="match status" value="1"/>
</dbReference>
<dbReference type="Gene3D" id="3.40.50.150">
    <property type="entry name" value="Vaccinia Virus protein VP39"/>
    <property type="match status" value="1"/>
</dbReference>
<keyword evidence="4" id="KW-0949">S-adenosyl-L-methionine</keyword>
<keyword evidence="3" id="KW-0808">Transferase</keyword>
<dbReference type="GO" id="GO:0008610">
    <property type="term" value="P:lipid biosynthetic process"/>
    <property type="evidence" value="ECO:0007669"/>
    <property type="project" value="InterPro"/>
</dbReference>
<evidence type="ECO:0000256" key="4">
    <source>
        <dbReference type="ARBA" id="ARBA00022691"/>
    </source>
</evidence>
<keyword evidence="5" id="KW-0443">Lipid metabolism</keyword>
<dbReference type="Pfam" id="PF02353">
    <property type="entry name" value="CMAS"/>
    <property type="match status" value="1"/>
</dbReference>
<dbReference type="InterPro" id="IPR029063">
    <property type="entry name" value="SAM-dependent_MTases_sf"/>
</dbReference>
<dbReference type="GO" id="GO:0032259">
    <property type="term" value="P:methylation"/>
    <property type="evidence" value="ECO:0007669"/>
    <property type="project" value="UniProtKB-KW"/>
</dbReference>
<dbReference type="InterPro" id="IPR050723">
    <property type="entry name" value="CFA/CMAS"/>
</dbReference>
<evidence type="ECO:0000313" key="6">
    <source>
        <dbReference type="EMBL" id="PIW15366.1"/>
    </source>
</evidence>
<dbReference type="InterPro" id="IPR003333">
    <property type="entry name" value="CMAS"/>
</dbReference>
<accession>A0A2M7G145</accession>
<gene>
    <name evidence="6" type="ORF">COW36_18290</name>
</gene>
<sequence length="291" mass="33033">MKQQVNGATVSEIQAHYDLSNAFYALWLDQHLIYSAALWDASQAEQTLEQAQMAKLDYHLRQLRCEQAEHVLEIGCGWGAGLQAFLRFSQIQSVVGLTLSQAQQTYIEQWALPRASVALISWADYLPAQPLDAILSIGAFEHFARPGLSSAEKQAIYTRFFQTCSDWLKPGGRLALQTIAYGAVEPALQAKISELNQGVFPGSELPVLREVLAAAEPSLELIQLRNDRLDYAKTCQHWRSRLRAAKTRIETEYCPEWYKAYQHYLIGAETGFRLGHLHLYRISFEKPKQKF</sequence>
<evidence type="ECO:0000256" key="3">
    <source>
        <dbReference type="ARBA" id="ARBA00022679"/>
    </source>
</evidence>
<dbReference type="EMBL" id="PFFQ01000053">
    <property type="protein sequence ID" value="PIW15366.1"/>
    <property type="molecule type" value="Genomic_DNA"/>
</dbReference>
<dbReference type="SUPFAM" id="SSF53335">
    <property type="entry name" value="S-adenosyl-L-methionine-dependent methyltransferases"/>
    <property type="match status" value="1"/>
</dbReference>
<evidence type="ECO:0000313" key="7">
    <source>
        <dbReference type="Proteomes" id="UP000231019"/>
    </source>
</evidence>
<dbReference type="GO" id="GO:0008168">
    <property type="term" value="F:methyltransferase activity"/>
    <property type="evidence" value="ECO:0007669"/>
    <property type="project" value="UniProtKB-KW"/>
</dbReference>
<dbReference type="PANTHER" id="PTHR43667">
    <property type="entry name" value="CYCLOPROPANE-FATTY-ACYL-PHOSPHOLIPID SYNTHASE"/>
    <property type="match status" value="1"/>
</dbReference>
<dbReference type="PIRSF" id="PIRSF003085">
    <property type="entry name" value="CMAS"/>
    <property type="match status" value="1"/>
</dbReference>